<sequence>MNAGPNGPRKRVSMSIYDQVGGQAVVKSAVTVFYNRVLDDESLARWFDGVDLSRLKAHQRAFLTAALDGPEIFTGRDLATAHAHMAITDDAFSTIIEHLVTALTDLGIDQTAIAAVGVRLQGLRSAIVTA</sequence>
<keyword evidence="4 6" id="KW-0479">Metal-binding</keyword>
<evidence type="ECO:0000256" key="1">
    <source>
        <dbReference type="ARBA" id="ARBA00009660"/>
    </source>
</evidence>
<keyword evidence="2 6" id="KW-0813">Transport</keyword>
<feature type="binding site" description="distal binding residue" evidence="8">
    <location>
        <position position="82"/>
    </location>
    <ligand>
        <name>heme</name>
        <dbReference type="ChEBI" id="CHEBI:30413"/>
    </ligand>
    <ligandPart>
        <name>Fe</name>
        <dbReference type="ChEBI" id="CHEBI:18248"/>
    </ligandPart>
</feature>
<evidence type="ECO:0000256" key="4">
    <source>
        <dbReference type="ARBA" id="ARBA00022723"/>
    </source>
</evidence>
<comment type="similarity">
    <text evidence="1 6">Belongs to the truncated hemoglobin family. Group I subfamily.</text>
</comment>
<dbReference type="GO" id="GO:0020037">
    <property type="term" value="F:heme binding"/>
    <property type="evidence" value="ECO:0007669"/>
    <property type="project" value="InterPro"/>
</dbReference>
<evidence type="ECO:0000256" key="7">
    <source>
        <dbReference type="PIRSR" id="PIRSR002030-1"/>
    </source>
</evidence>
<comment type="caution">
    <text evidence="9">The sequence shown here is derived from an EMBL/GenBank/DDBJ whole genome shotgun (WGS) entry which is preliminary data.</text>
</comment>
<dbReference type="AlphaFoldDB" id="A0A4Q9GX34"/>
<reference evidence="10" key="1">
    <citation type="submission" date="2019-02" db="EMBL/GenBank/DDBJ databases">
        <title>Glaciihabitans arcticus sp. nov., a psychrotolerant bacterium isolated from polar soil.</title>
        <authorList>
            <person name="Dahal R.H."/>
        </authorList>
    </citation>
    <scope>NUCLEOTIDE SEQUENCE [LARGE SCALE GENOMIC DNA]</scope>
    <source>
        <strain evidence="10">RP-3-7</strain>
    </source>
</reference>
<evidence type="ECO:0000256" key="8">
    <source>
        <dbReference type="PIRSR" id="PIRSR601486-1"/>
    </source>
</evidence>
<evidence type="ECO:0000256" key="6">
    <source>
        <dbReference type="PIRNR" id="PIRNR002030"/>
    </source>
</evidence>
<evidence type="ECO:0000313" key="10">
    <source>
        <dbReference type="Proteomes" id="UP000294194"/>
    </source>
</evidence>
<dbReference type="EMBL" id="SISG01000001">
    <property type="protein sequence ID" value="TBN57797.1"/>
    <property type="molecule type" value="Genomic_DNA"/>
</dbReference>
<dbReference type="Pfam" id="PF01152">
    <property type="entry name" value="Bac_globin"/>
    <property type="match status" value="1"/>
</dbReference>
<dbReference type="GO" id="GO:0019825">
    <property type="term" value="F:oxygen binding"/>
    <property type="evidence" value="ECO:0007669"/>
    <property type="project" value="InterPro"/>
</dbReference>
<proteinExistence type="inferred from homology"/>
<dbReference type="GO" id="GO:0005344">
    <property type="term" value="F:oxygen carrier activity"/>
    <property type="evidence" value="ECO:0007669"/>
    <property type="project" value="UniProtKB-UniRule"/>
</dbReference>
<keyword evidence="3 6" id="KW-0349">Heme</keyword>
<dbReference type="GO" id="GO:0046872">
    <property type="term" value="F:metal ion binding"/>
    <property type="evidence" value="ECO:0007669"/>
    <property type="project" value="UniProtKB-UniRule"/>
</dbReference>
<dbReference type="InterPro" id="IPR001486">
    <property type="entry name" value="Hemoglobin_trunc"/>
</dbReference>
<keyword evidence="10" id="KW-1185">Reference proteome</keyword>
<dbReference type="InterPro" id="IPR012292">
    <property type="entry name" value="Globin/Proto"/>
</dbReference>
<evidence type="ECO:0000256" key="5">
    <source>
        <dbReference type="ARBA" id="ARBA00023004"/>
    </source>
</evidence>
<organism evidence="9 10">
    <name type="scientific">Glaciihabitans arcticus</name>
    <dbReference type="NCBI Taxonomy" id="2668039"/>
    <lineage>
        <taxon>Bacteria</taxon>
        <taxon>Bacillati</taxon>
        <taxon>Actinomycetota</taxon>
        <taxon>Actinomycetes</taxon>
        <taxon>Micrococcales</taxon>
        <taxon>Microbacteriaceae</taxon>
        <taxon>Glaciihabitans</taxon>
    </lineage>
</organism>
<dbReference type="SUPFAM" id="SSF46458">
    <property type="entry name" value="Globin-like"/>
    <property type="match status" value="1"/>
</dbReference>
<comment type="cofactor">
    <cofactor evidence="7">
        <name>heme</name>
        <dbReference type="ChEBI" id="CHEBI:30413"/>
    </cofactor>
    <text evidence="7">Binds 1 heme group per subunit.</text>
</comment>
<dbReference type="Gene3D" id="1.10.490.10">
    <property type="entry name" value="Globins"/>
    <property type="match status" value="1"/>
</dbReference>
<evidence type="ECO:0000256" key="2">
    <source>
        <dbReference type="ARBA" id="ARBA00022448"/>
    </source>
</evidence>
<dbReference type="Proteomes" id="UP000294194">
    <property type="component" value="Unassembled WGS sequence"/>
</dbReference>
<keyword evidence="5 6" id="KW-0408">Iron</keyword>
<dbReference type="InterPro" id="IPR016339">
    <property type="entry name" value="Hemoglobin_trunc_I"/>
</dbReference>
<keyword evidence="6" id="KW-0561">Oxygen transport</keyword>
<name>A0A4Q9GX34_9MICO</name>
<evidence type="ECO:0000313" key="9">
    <source>
        <dbReference type="EMBL" id="TBN57797.1"/>
    </source>
</evidence>
<dbReference type="InterPro" id="IPR009050">
    <property type="entry name" value="Globin-like_sf"/>
</dbReference>
<dbReference type="PIRSF" id="PIRSF002030">
    <property type="entry name" value="Globin_Protozoa/Cyanobacteria"/>
    <property type="match status" value="1"/>
</dbReference>
<feature type="binding site" description="proximal binding residue" evidence="7">
    <location>
        <position position="82"/>
    </location>
    <ligand>
        <name>heme</name>
        <dbReference type="ChEBI" id="CHEBI:30413"/>
    </ligand>
    <ligandPart>
        <name>Fe</name>
        <dbReference type="ChEBI" id="CHEBI:18248"/>
    </ligandPart>
</feature>
<gene>
    <name evidence="9" type="ORF">EYE40_10585</name>
</gene>
<protein>
    <recommendedName>
        <fullName evidence="6">Group 1 truncated hemoglobin</fullName>
    </recommendedName>
</protein>
<dbReference type="CDD" id="cd00454">
    <property type="entry name" value="TrHb1_N"/>
    <property type="match status" value="1"/>
</dbReference>
<feature type="binding site" description="distal binding residue" evidence="8">
    <location>
        <position position="58"/>
    </location>
    <ligand>
        <name>heme</name>
        <dbReference type="ChEBI" id="CHEBI:30413"/>
    </ligand>
    <ligandPart>
        <name>Fe</name>
        <dbReference type="ChEBI" id="CHEBI:18248"/>
    </ligandPart>
</feature>
<accession>A0A4Q9GX34</accession>
<evidence type="ECO:0000256" key="3">
    <source>
        <dbReference type="ARBA" id="ARBA00022617"/>
    </source>
</evidence>